<sequence>MSQILGSQELIQGYSQEDLANQLAAQIISLPESLNPVVIDDDTDPRGKRGSQERYENFQVESLDGVAFLSGIFNFDAPAIRTIVGQDEVVYFAPFVNISLDNTTDDFSPGAGFPGGYALTQKHLADLIAEGLNPRDPSGLVGEVGGSLPTLQKVAQYLADFMDEQFVKIDGIDVTPENITLYRKDTDDTLSYAELPRSTGAIYTPLIYNSPEEIFVADPDQGSNLDNNDPTDDTFPTLAEVNPTLTEFVIPFVQDGYYFGLELNPEVNTVQFGGNSPLGAQDIIYNLLNPVNGTKQKDNLSGTPENDYVNGKQKKDKLFGNEGDDLLIGGKGKDYLDGGNGNDELWGDGGNDKFVYKFGYGQDKIFDFEPGDMIKFDGFNDAGVISSVILPSGVKAIEIKFNDNDLLTIIGVESDDMSINAKTSTIMYF</sequence>
<organism evidence="1 2">
    <name type="scientific">Gomphosphaeria aponina SAG 52.96 = DSM 107014</name>
    <dbReference type="NCBI Taxonomy" id="1521640"/>
    <lineage>
        <taxon>Bacteria</taxon>
        <taxon>Bacillati</taxon>
        <taxon>Cyanobacteriota</taxon>
        <taxon>Cyanophyceae</taxon>
        <taxon>Oscillatoriophycideae</taxon>
        <taxon>Chroococcales</taxon>
        <taxon>Gomphosphaeriaceae</taxon>
        <taxon>Gomphosphaeria</taxon>
    </lineage>
</organism>
<proteinExistence type="predicted"/>
<evidence type="ECO:0000313" key="2">
    <source>
        <dbReference type="Proteomes" id="UP000767446"/>
    </source>
</evidence>
<dbReference type="AlphaFoldDB" id="A0A941JNP8"/>
<dbReference type="Pfam" id="PF00353">
    <property type="entry name" value="HemolysinCabind"/>
    <property type="match status" value="1"/>
</dbReference>
<name>A0A941JNP8_9CHRO</name>
<evidence type="ECO:0000313" key="1">
    <source>
        <dbReference type="EMBL" id="MBR8826498.1"/>
    </source>
</evidence>
<dbReference type="Proteomes" id="UP000767446">
    <property type="component" value="Unassembled WGS sequence"/>
</dbReference>
<dbReference type="InterPro" id="IPR011049">
    <property type="entry name" value="Serralysin-like_metalloprot_C"/>
</dbReference>
<gene>
    <name evidence="1" type="ORF">DSM107014_01095</name>
</gene>
<comment type="caution">
    <text evidence="1">The sequence shown here is derived from an EMBL/GenBank/DDBJ whole genome shotgun (WGS) entry which is preliminary data.</text>
</comment>
<evidence type="ECO:0008006" key="3">
    <source>
        <dbReference type="Google" id="ProtNLM"/>
    </source>
</evidence>
<accession>A0A941JNP8</accession>
<protein>
    <recommendedName>
        <fullName evidence="3">Calcium-binding protein</fullName>
    </recommendedName>
</protein>
<dbReference type="InterPro" id="IPR001343">
    <property type="entry name" value="Hemolysn_Ca-bd"/>
</dbReference>
<dbReference type="PRINTS" id="PR00313">
    <property type="entry name" value="CABNDNGRPT"/>
</dbReference>
<dbReference type="Gene3D" id="2.150.10.10">
    <property type="entry name" value="Serralysin-like metalloprotease, C-terminal"/>
    <property type="match status" value="1"/>
</dbReference>
<dbReference type="GO" id="GO:0005509">
    <property type="term" value="F:calcium ion binding"/>
    <property type="evidence" value="ECO:0007669"/>
    <property type="project" value="InterPro"/>
</dbReference>
<dbReference type="InterPro" id="IPR018511">
    <property type="entry name" value="Hemolysin-typ_Ca-bd_CS"/>
</dbReference>
<dbReference type="SUPFAM" id="SSF51120">
    <property type="entry name" value="beta-Roll"/>
    <property type="match status" value="1"/>
</dbReference>
<dbReference type="EMBL" id="JADQBC010000004">
    <property type="protein sequence ID" value="MBR8826498.1"/>
    <property type="molecule type" value="Genomic_DNA"/>
</dbReference>
<dbReference type="PROSITE" id="PS00330">
    <property type="entry name" value="HEMOLYSIN_CALCIUM"/>
    <property type="match status" value="1"/>
</dbReference>
<reference evidence="1" key="1">
    <citation type="submission" date="2021-02" db="EMBL/GenBank/DDBJ databases">
        <title>Metagenome analyses of Stigonema ocellatum DSM 106950, Chlorogloea purpurea SAG 13.99 and Gomphosphaeria aponina DSM 107014.</title>
        <authorList>
            <person name="Marter P."/>
            <person name="Huang S."/>
        </authorList>
    </citation>
    <scope>NUCLEOTIDE SEQUENCE</scope>
    <source>
        <strain evidence="1">JP213</strain>
    </source>
</reference>